<dbReference type="Proteomes" id="UP001309876">
    <property type="component" value="Unassembled WGS sequence"/>
</dbReference>
<protein>
    <submittedName>
        <fullName evidence="3">Uncharacterized protein</fullName>
    </submittedName>
</protein>
<evidence type="ECO:0000313" key="3">
    <source>
        <dbReference type="EMBL" id="KAK5082087.1"/>
    </source>
</evidence>
<evidence type="ECO:0000256" key="1">
    <source>
        <dbReference type="SAM" id="MobiDB-lite"/>
    </source>
</evidence>
<accession>A0AAN7SUQ0</accession>
<feature type="compositionally biased region" description="Basic and acidic residues" evidence="1">
    <location>
        <begin position="148"/>
        <end position="164"/>
    </location>
</feature>
<proteinExistence type="predicted"/>
<dbReference type="EMBL" id="JAVRRJ010000008">
    <property type="protein sequence ID" value="KAK5082087.1"/>
    <property type="molecule type" value="Genomic_DNA"/>
</dbReference>
<feature type="region of interest" description="Disordered" evidence="1">
    <location>
        <begin position="132"/>
        <end position="166"/>
    </location>
</feature>
<reference evidence="3 4" key="1">
    <citation type="submission" date="2023-08" db="EMBL/GenBank/DDBJ databases">
        <title>Black Yeasts Isolated from many extreme environments.</title>
        <authorList>
            <person name="Coleine C."/>
            <person name="Stajich J.E."/>
            <person name="Selbmann L."/>
        </authorList>
    </citation>
    <scope>NUCLEOTIDE SEQUENCE [LARGE SCALE GENOMIC DNA]</scope>
    <source>
        <strain evidence="3 4">CCFEE 5910</strain>
    </source>
</reference>
<dbReference type="AlphaFoldDB" id="A0AAN7SUQ0"/>
<dbReference type="CDD" id="cd12148">
    <property type="entry name" value="fungal_TF_MHR"/>
    <property type="match status" value="1"/>
</dbReference>
<keyword evidence="2" id="KW-0732">Signal</keyword>
<feature type="chain" id="PRO_5042910639" evidence="2">
    <location>
        <begin position="18"/>
        <end position="234"/>
    </location>
</feature>
<evidence type="ECO:0000256" key="2">
    <source>
        <dbReference type="SAM" id="SignalP"/>
    </source>
</evidence>
<sequence>MYFNAALILLYRPLIAATPEKVMELGYVECRNECVSKAKATAADTTNILNKLMSINGIEQTPSSLTSAIMTAMQILVFEMRTSGVGLAKSYAAHQLDLHQLVLGHLRKTYWTADLTHNLFIEVLKILNGDQGSDSAKVGTHENATSDSSRDELVQQPQDQHRDNQNVQHAQGLAVLDNGQNMAAHASLDDFFGIFNPFMGLPGHGDEYSTSLGWDLSPPSTLDMQSISGRLDNQ</sequence>
<comment type="caution">
    <text evidence="3">The sequence shown here is derived from an EMBL/GenBank/DDBJ whole genome shotgun (WGS) entry which is preliminary data.</text>
</comment>
<name>A0AAN7SUQ0_9EURO</name>
<evidence type="ECO:0000313" key="4">
    <source>
        <dbReference type="Proteomes" id="UP001309876"/>
    </source>
</evidence>
<organism evidence="3 4">
    <name type="scientific">Lithohypha guttulata</name>
    <dbReference type="NCBI Taxonomy" id="1690604"/>
    <lineage>
        <taxon>Eukaryota</taxon>
        <taxon>Fungi</taxon>
        <taxon>Dikarya</taxon>
        <taxon>Ascomycota</taxon>
        <taxon>Pezizomycotina</taxon>
        <taxon>Eurotiomycetes</taxon>
        <taxon>Chaetothyriomycetidae</taxon>
        <taxon>Chaetothyriales</taxon>
        <taxon>Trichomeriaceae</taxon>
        <taxon>Lithohypha</taxon>
    </lineage>
</organism>
<gene>
    <name evidence="3" type="ORF">LTR05_007229</name>
</gene>
<keyword evidence="4" id="KW-1185">Reference proteome</keyword>
<feature type="signal peptide" evidence="2">
    <location>
        <begin position="1"/>
        <end position="17"/>
    </location>
</feature>